<feature type="binding site" evidence="15">
    <location>
        <position position="179"/>
    </location>
    <ligand>
        <name>NAD(+)</name>
        <dbReference type="ChEBI" id="CHEBI:57540"/>
    </ligand>
</feature>
<evidence type="ECO:0000256" key="8">
    <source>
        <dbReference type="ARBA" id="ARBA00022833"/>
    </source>
</evidence>
<proteinExistence type="inferred from homology"/>
<dbReference type="Gene3D" id="3.40.50.10190">
    <property type="entry name" value="BRCT domain"/>
    <property type="match status" value="1"/>
</dbReference>
<evidence type="ECO:0000256" key="11">
    <source>
        <dbReference type="ARBA" id="ARBA00023204"/>
    </source>
</evidence>
<dbReference type="InterPro" id="IPR004149">
    <property type="entry name" value="Znf_DNAligase_C4"/>
</dbReference>
<keyword evidence="10 15" id="KW-0520">NAD</keyword>
<dbReference type="STRING" id="229920.ADM99_11140"/>
<dbReference type="GO" id="GO:0006260">
    <property type="term" value="P:DNA replication"/>
    <property type="evidence" value="ECO:0007669"/>
    <property type="project" value="UniProtKB-KW"/>
</dbReference>
<feature type="binding site" evidence="15">
    <location>
        <position position="138"/>
    </location>
    <ligand>
        <name>NAD(+)</name>
        <dbReference type="ChEBI" id="CHEBI:57540"/>
    </ligand>
</feature>
<dbReference type="GO" id="GO:0005829">
    <property type="term" value="C:cytosol"/>
    <property type="evidence" value="ECO:0007669"/>
    <property type="project" value="TreeGrafter"/>
</dbReference>
<dbReference type="InterPro" id="IPR001679">
    <property type="entry name" value="DNA_ligase"/>
</dbReference>
<dbReference type="Proteomes" id="UP000050430">
    <property type="component" value="Unassembled WGS sequence"/>
</dbReference>
<dbReference type="InterPro" id="IPR033136">
    <property type="entry name" value="DNA_ligase_CS"/>
</dbReference>
<feature type="binding site" evidence="15">
    <location>
        <position position="295"/>
    </location>
    <ligand>
        <name>NAD(+)</name>
        <dbReference type="ChEBI" id="CHEBI:57540"/>
    </ligand>
</feature>
<keyword evidence="18" id="KW-1185">Reference proteome</keyword>
<dbReference type="InterPro" id="IPR004150">
    <property type="entry name" value="NAD_DNA_ligase_OB"/>
</dbReference>
<gene>
    <name evidence="15" type="primary">ligA</name>
    <name evidence="17" type="ORF">ADM99_11140</name>
</gene>
<keyword evidence="6 15" id="KW-0479">Metal-binding</keyword>
<dbReference type="InterPro" id="IPR001357">
    <property type="entry name" value="BRCT_dom"/>
</dbReference>
<dbReference type="Gene3D" id="1.10.150.20">
    <property type="entry name" value="5' to 3' exonuclease, C-terminal subdomain"/>
    <property type="match status" value="2"/>
</dbReference>
<dbReference type="GO" id="GO:0003677">
    <property type="term" value="F:DNA binding"/>
    <property type="evidence" value="ECO:0007669"/>
    <property type="project" value="InterPro"/>
</dbReference>
<evidence type="ECO:0000256" key="3">
    <source>
        <dbReference type="ARBA" id="ARBA00013308"/>
    </source>
</evidence>
<dbReference type="HAMAP" id="MF_01588">
    <property type="entry name" value="DNA_ligase_A"/>
    <property type="match status" value="1"/>
</dbReference>
<dbReference type="InterPro" id="IPR036420">
    <property type="entry name" value="BRCT_dom_sf"/>
</dbReference>
<dbReference type="SUPFAM" id="SSF56091">
    <property type="entry name" value="DNA ligase/mRNA capping enzyme, catalytic domain"/>
    <property type="match status" value="1"/>
</dbReference>
<dbReference type="CDD" id="cd00114">
    <property type="entry name" value="LIGANc"/>
    <property type="match status" value="1"/>
</dbReference>
<dbReference type="FunFam" id="1.10.287.610:FF:000002">
    <property type="entry name" value="DNA ligase"/>
    <property type="match status" value="1"/>
</dbReference>
<feature type="active site" description="N6-AMP-lysine intermediate" evidence="15">
    <location>
        <position position="117"/>
    </location>
</feature>
<dbReference type="GO" id="GO:0006281">
    <property type="term" value="P:DNA repair"/>
    <property type="evidence" value="ECO:0007669"/>
    <property type="project" value="UniProtKB-KW"/>
</dbReference>
<evidence type="ECO:0000256" key="4">
    <source>
        <dbReference type="ARBA" id="ARBA00022598"/>
    </source>
</evidence>
<evidence type="ECO:0000256" key="10">
    <source>
        <dbReference type="ARBA" id="ARBA00023027"/>
    </source>
</evidence>
<evidence type="ECO:0000256" key="1">
    <source>
        <dbReference type="ARBA" id="ARBA00004067"/>
    </source>
</evidence>
<comment type="catalytic activity">
    <reaction evidence="13 15">
        <text>NAD(+) + (deoxyribonucleotide)n-3'-hydroxyl + 5'-phospho-(deoxyribonucleotide)m = (deoxyribonucleotide)n+m + AMP + beta-nicotinamide D-nucleotide.</text>
        <dbReference type="EC" id="6.5.1.2"/>
    </reaction>
</comment>
<comment type="cofactor">
    <cofactor evidence="15">
        <name>Mg(2+)</name>
        <dbReference type="ChEBI" id="CHEBI:18420"/>
    </cofactor>
    <cofactor evidence="15">
        <name>Mn(2+)</name>
        <dbReference type="ChEBI" id="CHEBI:29035"/>
    </cofactor>
</comment>
<dbReference type="InterPro" id="IPR013840">
    <property type="entry name" value="DNAligase_N"/>
</dbReference>
<dbReference type="Pfam" id="PF03120">
    <property type="entry name" value="OB_DNA_ligase"/>
    <property type="match status" value="1"/>
</dbReference>
<sequence length="677" mass="74916">MTIEAEHDRLVELRKEINFHNYRYHVLDDPIISDVEYDRLLLELRKIEAEHPDWISPDSPSQRAGAAPSEKFNKLAHPHPILSLANAFTTDEIKAWIDRISKLDSRVLNSDFVVEPKIDGLTVVLHYEDGLFVRGATRGDGEIGEDITANLRTIRSLPLRIPISEDGPKPPHKLVVRGEAFMYLKDFHELNQRLSEAGERTYQNPRNTAAGSCRQLDPALTASRPLSLLMYDIVEADGTVPRTQWELLRYLKALGFPVSDQVELCHELNQVLAACERRAETRDSLTFEVDGAVIKLNDLDLAASLGFVGKDPRGAMAFKFPAREVTTKLLDIGVNVGRTGVLTPYAIMEPVEIGGVIVKQATLHNFDFIAEKDIRIGDRILLKRAGDVIPYVIGPILDARNGNEKPYVPPAICPACQEPVEHLEGEVAWYCVNSACPAQLVRNLEHFVSRTAMDIAGCGIKIVEQLISTGLIKDAADLYAIKREELLKLDGFGAKKADNLLASIEASKNQPLNRLITAIGIHGVGEVMAMDLSKKYTDLDALSSARINELLTIEGVGPNIAQAIVDWFVLEANRELIRKFKSLGVWPKKESNLNTTAALQTLQGLTFVVTGTLPTLSREGAKEYIQKYGGKVTESVSQKTSYLVLGENPGSKLDKAREFNIPILDEAGLRKLTGENS</sequence>
<dbReference type="PIRSF" id="PIRSF001604">
    <property type="entry name" value="LigA"/>
    <property type="match status" value="1"/>
</dbReference>
<comment type="similarity">
    <text evidence="14 15">Belongs to the NAD-dependent DNA ligase family. LigA subfamily.</text>
</comment>
<dbReference type="SMART" id="SM00532">
    <property type="entry name" value="LIGANc"/>
    <property type="match status" value="1"/>
</dbReference>
<evidence type="ECO:0000256" key="12">
    <source>
        <dbReference type="ARBA" id="ARBA00023211"/>
    </source>
</evidence>
<evidence type="ECO:0000256" key="6">
    <source>
        <dbReference type="ARBA" id="ARBA00022723"/>
    </source>
</evidence>
<dbReference type="NCBIfam" id="NF005932">
    <property type="entry name" value="PRK07956.1"/>
    <property type="match status" value="1"/>
</dbReference>
<dbReference type="Gene3D" id="6.20.10.30">
    <property type="match status" value="1"/>
</dbReference>
<keyword evidence="9 15" id="KW-0460">Magnesium</keyword>
<dbReference type="Gene3D" id="2.40.50.140">
    <property type="entry name" value="Nucleic acid-binding proteins"/>
    <property type="match status" value="1"/>
</dbReference>
<dbReference type="Pfam" id="PF01653">
    <property type="entry name" value="DNA_ligase_aden"/>
    <property type="match status" value="1"/>
</dbReference>
<dbReference type="SUPFAM" id="SSF50249">
    <property type="entry name" value="Nucleic acid-binding proteins"/>
    <property type="match status" value="1"/>
</dbReference>
<evidence type="ECO:0000256" key="15">
    <source>
        <dbReference type="HAMAP-Rule" id="MF_01588"/>
    </source>
</evidence>
<dbReference type="InterPro" id="IPR013839">
    <property type="entry name" value="DNAligase_adenylation"/>
</dbReference>
<dbReference type="InterPro" id="IPR041663">
    <property type="entry name" value="DisA/LigA_HHH"/>
</dbReference>
<dbReference type="GO" id="GO:0003911">
    <property type="term" value="F:DNA ligase (NAD+) activity"/>
    <property type="evidence" value="ECO:0007669"/>
    <property type="project" value="UniProtKB-UniRule"/>
</dbReference>
<feature type="binding site" evidence="15">
    <location>
        <position position="431"/>
    </location>
    <ligand>
        <name>Zn(2+)</name>
        <dbReference type="ChEBI" id="CHEBI:29105"/>
    </ligand>
</feature>
<evidence type="ECO:0000313" key="18">
    <source>
        <dbReference type="Proteomes" id="UP000050430"/>
    </source>
</evidence>
<dbReference type="Pfam" id="PF14520">
    <property type="entry name" value="HHH_5"/>
    <property type="match status" value="1"/>
</dbReference>
<dbReference type="PANTHER" id="PTHR23389:SF9">
    <property type="entry name" value="DNA LIGASE"/>
    <property type="match status" value="1"/>
</dbReference>
<evidence type="ECO:0000256" key="2">
    <source>
        <dbReference type="ARBA" id="ARBA00012722"/>
    </source>
</evidence>
<dbReference type="PANTHER" id="PTHR23389">
    <property type="entry name" value="CHROMOSOME TRANSMISSION FIDELITY FACTOR 18"/>
    <property type="match status" value="1"/>
</dbReference>
<feature type="binding site" evidence="15">
    <location>
        <position position="413"/>
    </location>
    <ligand>
        <name>Zn(2+)</name>
        <dbReference type="ChEBI" id="CHEBI:29105"/>
    </ligand>
</feature>
<dbReference type="FunFam" id="1.10.150.20:FF:000007">
    <property type="entry name" value="DNA ligase"/>
    <property type="match status" value="1"/>
</dbReference>
<keyword evidence="5 15" id="KW-0235">DNA replication</keyword>
<protein>
    <recommendedName>
        <fullName evidence="3 15">DNA ligase</fullName>
        <ecNumber evidence="2 15">6.5.1.2</ecNumber>
    </recommendedName>
    <alternativeName>
        <fullName evidence="15">Polydeoxyribonucleotide synthase [NAD(+)]</fullName>
    </alternativeName>
</protein>
<keyword evidence="11 15" id="KW-0234">DNA repair</keyword>
<dbReference type="EMBL" id="LGCK01000011">
    <property type="protein sequence ID" value="KPL71259.1"/>
    <property type="molecule type" value="Genomic_DNA"/>
</dbReference>
<dbReference type="GO" id="GO:0046872">
    <property type="term" value="F:metal ion binding"/>
    <property type="evidence" value="ECO:0007669"/>
    <property type="project" value="UniProtKB-KW"/>
</dbReference>
<dbReference type="PATRIC" id="fig|229920.5.peg.3411"/>
<feature type="binding site" evidence="15">
    <location>
        <position position="416"/>
    </location>
    <ligand>
        <name>Zn(2+)</name>
        <dbReference type="ChEBI" id="CHEBI:29105"/>
    </ligand>
</feature>
<name>A0A0P6WMT1_9CHLR</name>
<dbReference type="Pfam" id="PF00533">
    <property type="entry name" value="BRCT"/>
    <property type="match status" value="1"/>
</dbReference>
<reference evidence="17 18" key="1">
    <citation type="submission" date="2015-07" db="EMBL/GenBank/DDBJ databases">
        <title>Genome sequence of Leptolinea tardivitalis DSM 16556.</title>
        <authorList>
            <person name="Hemp J."/>
            <person name="Ward L.M."/>
            <person name="Pace L.A."/>
            <person name="Fischer W.W."/>
        </authorList>
    </citation>
    <scope>NUCLEOTIDE SEQUENCE [LARGE SCALE GENOMIC DNA]</scope>
    <source>
        <strain evidence="17 18">YMTK-2</strain>
    </source>
</reference>
<dbReference type="RefSeq" id="WP_062423376.1">
    <property type="nucleotide sequence ID" value="NZ_BBYA01000015.1"/>
</dbReference>
<dbReference type="Pfam" id="PF12826">
    <property type="entry name" value="HHH_2"/>
    <property type="match status" value="1"/>
</dbReference>
<dbReference type="Gene3D" id="1.10.287.610">
    <property type="entry name" value="Helix hairpin bin"/>
    <property type="match status" value="1"/>
</dbReference>
<feature type="binding site" evidence="15">
    <location>
        <begin position="83"/>
        <end position="84"/>
    </location>
    <ligand>
        <name>NAD(+)</name>
        <dbReference type="ChEBI" id="CHEBI:57540"/>
    </ligand>
</feature>
<keyword evidence="4 15" id="KW-0436">Ligase</keyword>
<dbReference type="SMART" id="SM00292">
    <property type="entry name" value="BRCT"/>
    <property type="match status" value="1"/>
</dbReference>
<dbReference type="SUPFAM" id="SSF47781">
    <property type="entry name" value="RuvA domain 2-like"/>
    <property type="match status" value="1"/>
</dbReference>
<organism evidence="17 18">
    <name type="scientific">Leptolinea tardivitalis</name>
    <dbReference type="NCBI Taxonomy" id="229920"/>
    <lineage>
        <taxon>Bacteria</taxon>
        <taxon>Bacillati</taxon>
        <taxon>Chloroflexota</taxon>
        <taxon>Anaerolineae</taxon>
        <taxon>Anaerolineales</taxon>
        <taxon>Anaerolineaceae</taxon>
        <taxon>Leptolinea</taxon>
    </lineage>
</organism>
<feature type="binding site" evidence="15">
    <location>
        <position position="319"/>
    </location>
    <ligand>
        <name>NAD(+)</name>
        <dbReference type="ChEBI" id="CHEBI:57540"/>
    </ligand>
</feature>
<dbReference type="PROSITE" id="PS01056">
    <property type="entry name" value="DNA_LIGASE_N2"/>
    <property type="match status" value="1"/>
</dbReference>
<evidence type="ECO:0000256" key="13">
    <source>
        <dbReference type="ARBA" id="ARBA00034005"/>
    </source>
</evidence>
<dbReference type="EC" id="6.5.1.2" evidence="2 15"/>
<evidence type="ECO:0000256" key="7">
    <source>
        <dbReference type="ARBA" id="ARBA00022763"/>
    </source>
</evidence>
<keyword evidence="12 15" id="KW-0464">Manganese</keyword>
<dbReference type="InterPro" id="IPR010994">
    <property type="entry name" value="RuvA_2-like"/>
</dbReference>
<dbReference type="FunFam" id="2.40.50.140:FF:000012">
    <property type="entry name" value="DNA ligase"/>
    <property type="match status" value="1"/>
</dbReference>
<dbReference type="Gene3D" id="3.30.470.30">
    <property type="entry name" value="DNA ligase/mRNA capping enzyme"/>
    <property type="match status" value="1"/>
</dbReference>
<evidence type="ECO:0000256" key="14">
    <source>
        <dbReference type="ARBA" id="ARBA00060881"/>
    </source>
</evidence>
<evidence type="ECO:0000256" key="9">
    <source>
        <dbReference type="ARBA" id="ARBA00022842"/>
    </source>
</evidence>
<keyword evidence="7 15" id="KW-0227">DNA damage</keyword>
<feature type="domain" description="BRCT" evidence="16">
    <location>
        <begin position="597"/>
        <end position="677"/>
    </location>
</feature>
<comment type="function">
    <text evidence="1 15">DNA ligase that catalyzes the formation of phosphodiester linkages between 5'-phosphoryl and 3'-hydroxyl groups in double-stranded DNA using NAD as a coenzyme and as the energy source for the reaction. It is essential for DNA replication and repair of damaged DNA.</text>
</comment>
<evidence type="ECO:0000313" key="17">
    <source>
        <dbReference type="EMBL" id="KPL71259.1"/>
    </source>
</evidence>
<accession>A0A0P6WMT1</accession>
<feature type="binding site" evidence="15">
    <location>
        <position position="115"/>
    </location>
    <ligand>
        <name>NAD(+)</name>
        <dbReference type="ChEBI" id="CHEBI:57540"/>
    </ligand>
</feature>
<dbReference type="InterPro" id="IPR003583">
    <property type="entry name" value="Hlx-hairpin-Hlx_DNA-bd_motif"/>
</dbReference>
<comment type="caution">
    <text evidence="17">The sequence shown here is derived from an EMBL/GenBank/DDBJ whole genome shotgun (WGS) entry which is preliminary data.</text>
</comment>
<evidence type="ECO:0000259" key="16">
    <source>
        <dbReference type="PROSITE" id="PS50172"/>
    </source>
</evidence>
<dbReference type="PROSITE" id="PS50172">
    <property type="entry name" value="BRCT"/>
    <property type="match status" value="1"/>
</dbReference>
<dbReference type="OrthoDB" id="9759736at2"/>
<evidence type="ECO:0000256" key="5">
    <source>
        <dbReference type="ARBA" id="ARBA00022705"/>
    </source>
</evidence>
<dbReference type="NCBIfam" id="TIGR00575">
    <property type="entry name" value="dnlj"/>
    <property type="match status" value="1"/>
</dbReference>
<dbReference type="AlphaFoldDB" id="A0A0P6WMT1"/>
<dbReference type="InterPro" id="IPR012340">
    <property type="entry name" value="NA-bd_OB-fold"/>
</dbReference>
<dbReference type="SUPFAM" id="SSF52113">
    <property type="entry name" value="BRCT domain"/>
    <property type="match status" value="1"/>
</dbReference>
<dbReference type="SMART" id="SM00278">
    <property type="entry name" value="HhH1"/>
    <property type="match status" value="3"/>
</dbReference>
<feature type="binding site" evidence="15">
    <location>
        <position position="436"/>
    </location>
    <ligand>
        <name>Zn(2+)</name>
        <dbReference type="ChEBI" id="CHEBI:29105"/>
    </ligand>
</feature>
<feature type="binding site" evidence="15">
    <location>
        <begin position="34"/>
        <end position="38"/>
    </location>
    <ligand>
        <name>NAD(+)</name>
        <dbReference type="ChEBI" id="CHEBI:57540"/>
    </ligand>
</feature>
<dbReference type="Pfam" id="PF03119">
    <property type="entry name" value="DNA_ligase_ZBD"/>
    <property type="match status" value="1"/>
</dbReference>
<keyword evidence="8 15" id="KW-0862">Zinc</keyword>